<dbReference type="AlphaFoldDB" id="A0A6C1CAK8"/>
<organism evidence="1 2">
    <name type="scientific">Streptomyces albus</name>
    <dbReference type="NCBI Taxonomy" id="1888"/>
    <lineage>
        <taxon>Bacteria</taxon>
        <taxon>Bacillati</taxon>
        <taxon>Actinomycetota</taxon>
        <taxon>Actinomycetes</taxon>
        <taxon>Kitasatosporales</taxon>
        <taxon>Streptomycetaceae</taxon>
        <taxon>Streptomyces</taxon>
    </lineage>
</organism>
<gene>
    <name evidence="1" type="ORF">D8771_06750</name>
</gene>
<evidence type="ECO:0000313" key="1">
    <source>
        <dbReference type="EMBL" id="TGG86104.1"/>
    </source>
</evidence>
<dbReference type="EMBL" id="RCIY01000040">
    <property type="protein sequence ID" value="TGG86104.1"/>
    <property type="molecule type" value="Genomic_DNA"/>
</dbReference>
<name>A0A6C1CAK8_9ACTN</name>
<dbReference type="GeneID" id="75179943"/>
<evidence type="ECO:0000313" key="2">
    <source>
        <dbReference type="Proteomes" id="UP000298111"/>
    </source>
</evidence>
<sequence>MPESDAYRLTPASGGPEHAGRPAPAGLLRGVLWALLVLSATANMVVSGIGVAPRVNLACGLVTAACIVGLVLVRRRGHREPRPAPGPYGGPGQPRR</sequence>
<dbReference type="RefSeq" id="WP_016471237.1">
    <property type="nucleotide sequence ID" value="NZ_BBQG01000014.1"/>
</dbReference>
<dbReference type="Proteomes" id="UP000298111">
    <property type="component" value="Unassembled WGS sequence"/>
</dbReference>
<proteinExistence type="predicted"/>
<comment type="caution">
    <text evidence="1">The sequence shown here is derived from an EMBL/GenBank/DDBJ whole genome shotgun (WGS) entry which is preliminary data.</text>
</comment>
<protein>
    <submittedName>
        <fullName evidence="1">Uncharacterized protein</fullName>
    </submittedName>
</protein>
<reference evidence="1 2" key="1">
    <citation type="submission" date="2018-10" db="EMBL/GenBank/DDBJ databases">
        <title>Isolation of pseudouridimycin from Streptomyces albus DSM 40763.</title>
        <authorList>
            <person name="Rosenqvist P."/>
            <person name="Metsae-Ketelae M."/>
            <person name="Virta P."/>
        </authorList>
    </citation>
    <scope>NUCLEOTIDE SEQUENCE [LARGE SCALE GENOMIC DNA]</scope>
    <source>
        <strain evidence="1 2">DSM 40763</strain>
    </source>
</reference>
<accession>A0A6C1CAK8</accession>